<evidence type="ECO:0000313" key="1">
    <source>
        <dbReference type="EMBL" id="EAE2898192.1"/>
    </source>
</evidence>
<evidence type="ECO:0000313" key="2">
    <source>
        <dbReference type="Proteomes" id="UP000401273"/>
    </source>
</evidence>
<dbReference type="AlphaFoldDB" id="A0A3T1NRU2"/>
<comment type="caution">
    <text evidence="1">The sequence shown here is derived from an EMBL/GenBank/DDBJ whole genome shotgun (WGS) entry which is preliminary data.</text>
</comment>
<dbReference type="Proteomes" id="UP000401273">
    <property type="component" value="Unassembled WGS sequence"/>
</dbReference>
<name>A0A3T1NRU2_LISMN</name>
<organism evidence="1 2">
    <name type="scientific">Listeria monocytogenes</name>
    <dbReference type="NCBI Taxonomy" id="1639"/>
    <lineage>
        <taxon>Bacteria</taxon>
        <taxon>Bacillati</taxon>
        <taxon>Bacillota</taxon>
        <taxon>Bacilli</taxon>
        <taxon>Bacillales</taxon>
        <taxon>Listeriaceae</taxon>
        <taxon>Listeria</taxon>
    </lineage>
</organism>
<gene>
    <name evidence="1" type="ORF">E1W43_09570</name>
</gene>
<reference evidence="1 2" key="1">
    <citation type="submission" date="2019-03" db="EMBL/GenBank/DDBJ databases">
        <authorList>
            <person name="Ashton P.M."/>
            <person name="Dallman T."/>
            <person name="Nair S."/>
            <person name="De Pinna E."/>
            <person name="Peters T."/>
            <person name="Grant K."/>
        </authorList>
    </citation>
    <scope>NUCLEOTIDE SEQUENCE [LARGE SCALE GENOMIC DNA]</scope>
    <source>
        <strain evidence="1">RL15000271</strain>
    </source>
</reference>
<accession>A0A3T1NRU2</accession>
<dbReference type="EMBL" id="AAARLF010000005">
    <property type="protein sequence ID" value="EAE2898192.1"/>
    <property type="molecule type" value="Genomic_DNA"/>
</dbReference>
<dbReference type="Gene3D" id="2.40.30.200">
    <property type="match status" value="1"/>
</dbReference>
<protein>
    <submittedName>
        <fullName evidence="1">Uncharacterized protein</fullName>
    </submittedName>
</protein>
<proteinExistence type="predicted"/>
<sequence>MQSKRTKLRQLGGVNILTETYFVFNDKSSLDFNLAVRERASYTAAERNVEYIDVAGRNGSLLCDKGTFKNVEEPVPCYLFANDREVKNIREEATAVFNWLKSPPGWRKLFYSDDEHYFMKAHVPQALSFNEVFYLFFVGEGEINFTRKPERWSTAGQNTLTITESGGTIYNPELYPSFPRIKIFGTGNITLYINNKTVILKEVEESIILDSEMQNSYIDRDGFILPANNQVQNTLPTLAVGANTFEWAGNVDKIEVIPRWWTL</sequence>